<dbReference type="OrthoDB" id="372073at2157"/>
<dbReference type="CDD" id="cd06087">
    <property type="entry name" value="KOW_RPS4"/>
    <property type="match status" value="1"/>
</dbReference>
<organism evidence="10 11">
    <name type="scientific">Methanobrevibacter gottschalkii</name>
    <dbReference type="NCBI Taxonomy" id="190974"/>
    <lineage>
        <taxon>Archaea</taxon>
        <taxon>Methanobacteriati</taxon>
        <taxon>Methanobacteriota</taxon>
        <taxon>Methanomada group</taxon>
        <taxon>Methanobacteria</taxon>
        <taxon>Methanobacteriales</taxon>
        <taxon>Methanobacteriaceae</taxon>
        <taxon>Methanobrevibacter</taxon>
    </lineage>
</organism>
<feature type="domain" description="RNA-binding S4" evidence="8">
    <location>
        <begin position="43"/>
        <end position="107"/>
    </location>
</feature>
<name>A0A1H7NS22_9EURY</name>
<dbReference type="Gene3D" id="3.10.290.10">
    <property type="entry name" value="RNA-binding S4 domain"/>
    <property type="match status" value="1"/>
</dbReference>
<evidence type="ECO:0000256" key="3">
    <source>
        <dbReference type="ARBA" id="ARBA00022884"/>
    </source>
</evidence>
<evidence type="ECO:0000256" key="5">
    <source>
        <dbReference type="ARBA" id="ARBA00023274"/>
    </source>
</evidence>
<dbReference type="Pfam" id="PF01479">
    <property type="entry name" value="S4"/>
    <property type="match status" value="1"/>
</dbReference>
<dbReference type="InterPro" id="IPR002942">
    <property type="entry name" value="S4_RNA-bd"/>
</dbReference>
<feature type="domain" description="KOW" evidence="9">
    <location>
        <begin position="173"/>
        <end position="200"/>
    </location>
</feature>
<dbReference type="HAMAP" id="MF_00485">
    <property type="entry name" value="Ribosomal_eS4"/>
    <property type="match status" value="1"/>
</dbReference>
<dbReference type="PIRSF" id="PIRSF002116">
    <property type="entry name" value="Ribosomal_S4"/>
    <property type="match status" value="1"/>
</dbReference>
<keyword evidence="5 7" id="KW-0687">Ribonucleoprotein</keyword>
<evidence type="ECO:0000256" key="6">
    <source>
        <dbReference type="ARBA" id="ARBA00035272"/>
    </source>
</evidence>
<dbReference type="GO" id="GO:0003735">
    <property type="term" value="F:structural constituent of ribosome"/>
    <property type="evidence" value="ECO:0007669"/>
    <property type="project" value="InterPro"/>
</dbReference>
<gene>
    <name evidence="7" type="primary">rps4e</name>
    <name evidence="10" type="ORF">SAMN05216439_0260</name>
</gene>
<evidence type="ECO:0000313" key="10">
    <source>
        <dbReference type="EMBL" id="SEL26400.1"/>
    </source>
</evidence>
<evidence type="ECO:0000256" key="4">
    <source>
        <dbReference type="ARBA" id="ARBA00022980"/>
    </source>
</evidence>
<dbReference type="GO" id="GO:0006412">
    <property type="term" value="P:translation"/>
    <property type="evidence" value="ECO:0007669"/>
    <property type="project" value="UniProtKB-UniRule"/>
</dbReference>
<proteinExistence type="inferred from homology"/>
<evidence type="ECO:0000259" key="9">
    <source>
        <dbReference type="SMART" id="SM00739"/>
    </source>
</evidence>
<dbReference type="Pfam" id="PF00900">
    <property type="entry name" value="Ribosomal_S4e"/>
    <property type="match status" value="1"/>
</dbReference>
<dbReference type="SUPFAM" id="SSF55174">
    <property type="entry name" value="Alpha-L RNA-binding motif"/>
    <property type="match status" value="1"/>
</dbReference>
<protein>
    <recommendedName>
        <fullName evidence="6 7">Small ribosomal subunit protein eS4</fullName>
    </recommendedName>
</protein>
<dbReference type="FunFam" id="3.10.290.10:FF:000002">
    <property type="entry name" value="40S ribosomal protein S4"/>
    <property type="match status" value="1"/>
</dbReference>
<evidence type="ECO:0000313" key="11">
    <source>
        <dbReference type="Proteomes" id="UP000199506"/>
    </source>
</evidence>
<dbReference type="EMBL" id="FOAK01000013">
    <property type="protein sequence ID" value="SEL26400.1"/>
    <property type="molecule type" value="Genomic_DNA"/>
</dbReference>
<dbReference type="GO" id="GO:0019843">
    <property type="term" value="F:rRNA binding"/>
    <property type="evidence" value="ECO:0007669"/>
    <property type="project" value="UniProtKB-KW"/>
</dbReference>
<evidence type="ECO:0000256" key="7">
    <source>
        <dbReference type="HAMAP-Rule" id="MF_00485"/>
    </source>
</evidence>
<dbReference type="InterPro" id="IPR041982">
    <property type="entry name" value="Ribosomal_eS4_KOW"/>
</dbReference>
<dbReference type="Pfam" id="PF08071">
    <property type="entry name" value="RS4NT"/>
    <property type="match status" value="1"/>
</dbReference>
<dbReference type="Gene3D" id="2.30.30.30">
    <property type="match status" value="1"/>
</dbReference>
<keyword evidence="3 7" id="KW-0694">RNA-binding</keyword>
<keyword evidence="2" id="KW-0699">rRNA-binding</keyword>
<dbReference type="InterPro" id="IPR014722">
    <property type="entry name" value="Rib_uL2_dom2"/>
</dbReference>
<dbReference type="CDD" id="cd00165">
    <property type="entry name" value="S4"/>
    <property type="match status" value="1"/>
</dbReference>
<sequence>MAKMGSRKHLKRYKAPKSWPIHPKEDTWTVKPSAGSHSINDSIPLTLVIRDVLKLADNAREAKRIINSGNIFINGIIVKDYKFPVGFMDVLDIPKTEESYRVLLDRKGRLQLKLIEDASAKLSKIVNKTTIKGGKTQLNLHDGKNVIIDEDAYSVGDVICLKVPEQEIVEAYPLQEGATILVTGGKHTGELGTVSEIIENKSTNPNTIIIENSAKDEFLTLKEYAFVVGNDAPVIDLLEVNK</sequence>
<dbReference type="SMART" id="SM00363">
    <property type="entry name" value="S4"/>
    <property type="match status" value="1"/>
</dbReference>
<dbReference type="AlphaFoldDB" id="A0A1H7NS22"/>
<dbReference type="Proteomes" id="UP000199506">
    <property type="component" value="Unassembled WGS sequence"/>
</dbReference>
<dbReference type="NCBIfam" id="NF003312">
    <property type="entry name" value="PRK04313.1"/>
    <property type="match status" value="1"/>
</dbReference>
<accession>A0A1H7NS22</accession>
<dbReference type="InterPro" id="IPR013843">
    <property type="entry name" value="Ribosomal_eS4_N"/>
</dbReference>
<dbReference type="InterPro" id="IPR013845">
    <property type="entry name" value="Ribosomal_eS4_central_region"/>
</dbReference>
<dbReference type="Pfam" id="PF00467">
    <property type="entry name" value="KOW"/>
    <property type="match status" value="1"/>
</dbReference>
<evidence type="ECO:0000256" key="2">
    <source>
        <dbReference type="ARBA" id="ARBA00022730"/>
    </source>
</evidence>
<dbReference type="InterPro" id="IPR038237">
    <property type="entry name" value="Ribosomal_eS4_central_sf"/>
</dbReference>
<dbReference type="RefSeq" id="WP_069574688.1">
    <property type="nucleotide sequence ID" value="NZ_FOAK01000013.1"/>
</dbReference>
<evidence type="ECO:0000256" key="1">
    <source>
        <dbReference type="ARBA" id="ARBA00007500"/>
    </source>
</evidence>
<dbReference type="SMART" id="SM00739">
    <property type="entry name" value="KOW"/>
    <property type="match status" value="1"/>
</dbReference>
<dbReference type="InterPro" id="IPR005824">
    <property type="entry name" value="KOW"/>
</dbReference>
<keyword evidence="4 7" id="KW-0689">Ribosomal protein</keyword>
<dbReference type="InterPro" id="IPR036986">
    <property type="entry name" value="S4_RNA-bd_sf"/>
</dbReference>
<reference evidence="10 11" key="1">
    <citation type="submission" date="2016-10" db="EMBL/GenBank/DDBJ databases">
        <authorList>
            <person name="de Groot N.N."/>
        </authorList>
    </citation>
    <scope>NUCLEOTIDE SEQUENCE [LARGE SCALE GENOMIC DNA]</scope>
    <source>
        <strain evidence="10 11">DSM 11978</strain>
    </source>
</reference>
<dbReference type="InterPro" id="IPR000876">
    <property type="entry name" value="Ribosomal_eS4"/>
</dbReference>
<dbReference type="PANTHER" id="PTHR11581:SF0">
    <property type="entry name" value="SMALL RIBOSOMAL SUBUNIT PROTEIN ES4"/>
    <property type="match status" value="1"/>
</dbReference>
<evidence type="ECO:0000259" key="8">
    <source>
        <dbReference type="SMART" id="SM00363"/>
    </source>
</evidence>
<dbReference type="GO" id="GO:0022627">
    <property type="term" value="C:cytosolic small ribosomal subunit"/>
    <property type="evidence" value="ECO:0007669"/>
    <property type="project" value="TreeGrafter"/>
</dbReference>
<comment type="similarity">
    <text evidence="1 7">Belongs to the eukaryotic ribosomal protein eS4 family.</text>
</comment>
<dbReference type="Gene3D" id="2.40.50.740">
    <property type="match status" value="1"/>
</dbReference>
<dbReference type="PANTHER" id="PTHR11581">
    <property type="entry name" value="30S/40S RIBOSOMAL PROTEIN S4"/>
    <property type="match status" value="1"/>
</dbReference>
<dbReference type="PROSITE" id="PS50889">
    <property type="entry name" value="S4"/>
    <property type="match status" value="1"/>
</dbReference>
<dbReference type="STRING" id="190974.SAMN05216439_0260"/>